<comment type="caution">
    <text evidence="2">The sequence shown here is derived from an EMBL/GenBank/DDBJ whole genome shotgun (WGS) entry which is preliminary data.</text>
</comment>
<reference evidence="2" key="1">
    <citation type="journal article" date="2023" name="Front. Microbiol.">
        <title>Genomic-based phylogenetic and metabolic analyses of the genus Natronomonas, and description of Natronomonas aquatica sp. nov.</title>
        <authorList>
            <person name="Garcia-Roldan A."/>
            <person name="Duran-Viseras A."/>
            <person name="de la Haba R.R."/>
            <person name="Corral P."/>
            <person name="Sanchez-Porro C."/>
            <person name="Ventosa A."/>
        </authorList>
    </citation>
    <scope>NUCLEOTIDE SEQUENCE</scope>
    <source>
        <strain evidence="2">F2-12</strain>
    </source>
</reference>
<name>A0A9R1D7B8_9EURY</name>
<protein>
    <submittedName>
        <fullName evidence="2">Glycosyltransferase</fullName>
    </submittedName>
</protein>
<dbReference type="InterPro" id="IPR055259">
    <property type="entry name" value="YkvP/CgeB_Glyco_trans-like"/>
</dbReference>
<organism evidence="2 3">
    <name type="scientific">Natronomonas aquatica</name>
    <dbReference type="NCBI Taxonomy" id="2841590"/>
    <lineage>
        <taxon>Archaea</taxon>
        <taxon>Methanobacteriati</taxon>
        <taxon>Methanobacteriota</taxon>
        <taxon>Stenosarchaea group</taxon>
        <taxon>Halobacteria</taxon>
        <taxon>Halobacteriales</taxon>
        <taxon>Natronomonadaceae</taxon>
        <taxon>Natronomonas</taxon>
    </lineage>
</organism>
<sequence>MEQIWRGLSNPSKAKYELSEQIDQIQYAAINAHKRWSQRNIHSSYGLVLNWGHHQLDHWVAACTPYFVKKFIEKFEPVIITSQQMYERRCNDLEYIFSFGIRNKKGPSINYSKNNNQTIIAFLSDPHIQPSYIQNYIRDNEIDYVATPLYNPSLYHLPDLCESRLVHFPWPIPDEHIVQPEEIEYRGGTNVHISGAGGSEKYELRDWCRQQPGVTEHINSGTQNKIMTNDEYYHWLRNFDAAIAAGSLQDQYQYVVPKYYEIAAAGSLLFAQYCEDFERLDFDDSNCVIFRTKEEFKEKLDAYLDDPKAYIGRRKRGADLIASKYTISDRLNDIEALFQGKY</sequence>
<dbReference type="RefSeq" id="WP_256029149.1">
    <property type="nucleotide sequence ID" value="NZ_JAHLKM010000005.1"/>
</dbReference>
<dbReference type="Proteomes" id="UP001139494">
    <property type="component" value="Unassembled WGS sequence"/>
</dbReference>
<keyword evidence="3" id="KW-1185">Reference proteome</keyword>
<dbReference type="Pfam" id="PF13524">
    <property type="entry name" value="Glyco_trans_1_2"/>
    <property type="match status" value="1"/>
</dbReference>
<dbReference type="EMBL" id="JAHLKM010000005">
    <property type="protein sequence ID" value="MCQ4333130.1"/>
    <property type="molecule type" value="Genomic_DNA"/>
</dbReference>
<evidence type="ECO:0000259" key="1">
    <source>
        <dbReference type="Pfam" id="PF13524"/>
    </source>
</evidence>
<accession>A0A9R1D7B8</accession>
<gene>
    <name evidence="2" type="ORF">KM295_06455</name>
</gene>
<feature type="domain" description="Spore protein YkvP/CgeB glycosyl transferase-like" evidence="1">
    <location>
        <begin position="188"/>
        <end position="335"/>
    </location>
</feature>
<evidence type="ECO:0000313" key="3">
    <source>
        <dbReference type="Proteomes" id="UP001139494"/>
    </source>
</evidence>
<dbReference type="AlphaFoldDB" id="A0A9R1D7B8"/>
<proteinExistence type="predicted"/>
<evidence type="ECO:0000313" key="2">
    <source>
        <dbReference type="EMBL" id="MCQ4333130.1"/>
    </source>
</evidence>